<reference evidence="1 2" key="1">
    <citation type="journal article" date="2009" name="Stand. Genomic Sci.">
        <title>Complete genome sequence of Stackebrandtia nassauensis type strain (LLR-40K-21).</title>
        <authorList>
            <person name="Munk C."/>
            <person name="Lapidus A."/>
            <person name="Copeland A."/>
            <person name="Jando M."/>
            <person name="Mayilraj S."/>
            <person name="Glavina Del Rio T."/>
            <person name="Nolan M."/>
            <person name="Chen F."/>
            <person name="Lucas S."/>
            <person name="Tice H."/>
            <person name="Cheng J.F."/>
            <person name="Han C."/>
            <person name="Detter J.C."/>
            <person name="Bruce D."/>
            <person name="Goodwin L."/>
            <person name="Chain P."/>
            <person name="Pitluck S."/>
            <person name="Goker M."/>
            <person name="Ovchinikova G."/>
            <person name="Pati A."/>
            <person name="Ivanova N."/>
            <person name="Mavromatis K."/>
            <person name="Chen A."/>
            <person name="Palaniappan K."/>
            <person name="Land M."/>
            <person name="Hauser L."/>
            <person name="Chang Y.J."/>
            <person name="Jeffries C.D."/>
            <person name="Bristow J."/>
            <person name="Eisen J.A."/>
            <person name="Markowitz V."/>
            <person name="Hugenholtz P."/>
            <person name="Kyrpides N.C."/>
            <person name="Klenk H.P."/>
        </authorList>
    </citation>
    <scope>NUCLEOTIDE SEQUENCE [LARGE SCALE GENOMIC DNA]</scope>
    <source>
        <strain evidence="2">DSM 44728 / CIP 108903 / NRRL B-16338 / NBRC 102104 / LLR-40K-21</strain>
    </source>
</reference>
<dbReference type="Proteomes" id="UP000000844">
    <property type="component" value="Chromosome"/>
</dbReference>
<proteinExistence type="predicted"/>
<dbReference type="RefSeq" id="WP_013015635.1">
    <property type="nucleotide sequence ID" value="NC_013947.1"/>
</dbReference>
<name>D3Q394_STANL</name>
<dbReference type="OrthoDB" id="5190219at2"/>
<accession>D3Q394</accession>
<dbReference type="HOGENOM" id="CLU_2411758_0_0_11"/>
<dbReference type="AlphaFoldDB" id="D3Q394"/>
<dbReference type="STRING" id="446470.Snas_0346"/>
<protein>
    <submittedName>
        <fullName evidence="1">Uncharacterized protein</fullName>
    </submittedName>
</protein>
<dbReference type="KEGG" id="sna:Snas_0346"/>
<sequence>MNNALSRFGSDILGKCCWALKYNDGHPNGAWSTGEKLAVALVLDDEEFLTAEDYTIPEAKQRVFGGSWEWRNTNEFDTWLAQLRALLGNNSA</sequence>
<gene>
    <name evidence="1" type="ordered locus">Snas_0346</name>
</gene>
<keyword evidence="2" id="KW-1185">Reference proteome</keyword>
<dbReference type="EMBL" id="CP001778">
    <property type="protein sequence ID" value="ADD40064.1"/>
    <property type="molecule type" value="Genomic_DNA"/>
</dbReference>
<evidence type="ECO:0000313" key="2">
    <source>
        <dbReference type="Proteomes" id="UP000000844"/>
    </source>
</evidence>
<organism evidence="1 2">
    <name type="scientific">Stackebrandtia nassauensis (strain DSM 44728 / CIP 108903 / NRRL B-16338 / NBRC 102104 / LLR-40K-21)</name>
    <dbReference type="NCBI Taxonomy" id="446470"/>
    <lineage>
        <taxon>Bacteria</taxon>
        <taxon>Bacillati</taxon>
        <taxon>Actinomycetota</taxon>
        <taxon>Actinomycetes</taxon>
        <taxon>Glycomycetales</taxon>
        <taxon>Glycomycetaceae</taxon>
        <taxon>Stackebrandtia</taxon>
    </lineage>
</organism>
<evidence type="ECO:0000313" key="1">
    <source>
        <dbReference type="EMBL" id="ADD40064.1"/>
    </source>
</evidence>